<sequence>MFTALDATTQTLPSMQRAIAANGAGVSGLSEQVQSVAATVQQLDSSVAEGTRAMTSLLERLGVMEKRLEATRPAPLKPAEPLADQFAMVVPGQTNFPAPALRVGVILDEFSAAAFAPEWHQLKLLPNEWMLQLDEVSLDMLFVESAWSGNDGAWRYQLVGPNAPSASLVDLVRACRDRGIPTVFWNKEDPPHFEDFIDTAALFDWVFTSDGDRIPAYRERLKHERVAVLPFAAQPAIHNPAMRRGIVRDMPVAFGGMYFSHKYPERRAQMDFLLPAVADLGLDIYSRHADGDAKYAFPAPLDQHVRGALPYPKMVDAYKRYKVMLNVNSVVESSTMCARRVFEVSACGGVVVSPPSAAIPNYFAPDEVVVVDDARGARNAARALVRSPEYRDRIALRARRRVWAEHTYGHRVNTICQAVGIAQERPRTQRPGVSVLCSTIRPQLVEGIFATIGRQTEPNVQLVLNLHGIDVSDSSIEDAAKKHGVSNYVVLRMSRSRTLGDCLNAMVEVAAHPVVAKMDDDDFYGSHYLQDLLDSYLVSGADIVGKAATYVHFEGRDQTILTSRATENRASTFVRGATLLLSADIARKLRFGAGNRSEDSELLKRAVARGLSIYASDRFNYCVVRNRDLSTHTWRIDEDELFASGDLVGFGDFHALVEA</sequence>
<proteinExistence type="predicted"/>
<feature type="domain" description="Spore protein YkvP/CgeB glycosyl transferase-like" evidence="1">
    <location>
        <begin position="282"/>
        <end position="417"/>
    </location>
</feature>
<evidence type="ECO:0000313" key="3">
    <source>
        <dbReference type="Proteomes" id="UP000016462"/>
    </source>
</evidence>
<gene>
    <name evidence="2" type="ORF">L332_11790</name>
</gene>
<evidence type="ECO:0000313" key="2">
    <source>
        <dbReference type="EMBL" id="ERG65117.1"/>
    </source>
</evidence>
<evidence type="ECO:0000259" key="1">
    <source>
        <dbReference type="Pfam" id="PF13524"/>
    </source>
</evidence>
<dbReference type="InterPro" id="IPR029044">
    <property type="entry name" value="Nucleotide-diphossugar_trans"/>
</dbReference>
<keyword evidence="3" id="KW-1185">Reference proteome</keyword>
<name>U1LSN6_9MICO</name>
<dbReference type="InterPro" id="IPR055259">
    <property type="entry name" value="YkvP/CgeB_Glyco_trans-like"/>
</dbReference>
<accession>U1LSN6</accession>
<reference evidence="2 3" key="1">
    <citation type="journal article" date="2013" name="Genome Announc.">
        <title>First draft genome sequence from a member of the genus agrococcus, isolated from modern microbialites.</title>
        <authorList>
            <person name="White R.A.III."/>
            <person name="Grassa C.J."/>
            <person name="Suttle C.A."/>
        </authorList>
    </citation>
    <scope>NUCLEOTIDE SEQUENCE [LARGE SCALE GENOMIC DNA]</scope>
    <source>
        <strain evidence="2 3">RW1</strain>
    </source>
</reference>
<comment type="caution">
    <text evidence="2">The sequence shown here is derived from an EMBL/GenBank/DDBJ whole genome shotgun (WGS) entry which is preliminary data.</text>
</comment>
<organism evidence="2 3">
    <name type="scientific">Agrococcus pavilionensis RW1</name>
    <dbReference type="NCBI Taxonomy" id="1330458"/>
    <lineage>
        <taxon>Bacteria</taxon>
        <taxon>Bacillati</taxon>
        <taxon>Actinomycetota</taxon>
        <taxon>Actinomycetes</taxon>
        <taxon>Micrococcales</taxon>
        <taxon>Microbacteriaceae</taxon>
        <taxon>Agrococcus</taxon>
    </lineage>
</organism>
<dbReference type="Proteomes" id="UP000016462">
    <property type="component" value="Unassembled WGS sequence"/>
</dbReference>
<dbReference type="EMBL" id="ASHR01000010">
    <property type="protein sequence ID" value="ERG65117.1"/>
    <property type="molecule type" value="Genomic_DNA"/>
</dbReference>
<dbReference type="Gene3D" id="3.40.50.2000">
    <property type="entry name" value="Glycogen Phosphorylase B"/>
    <property type="match status" value="1"/>
</dbReference>
<dbReference type="Gene3D" id="3.90.550.10">
    <property type="entry name" value="Spore Coat Polysaccharide Biosynthesis Protein SpsA, Chain A"/>
    <property type="match status" value="1"/>
</dbReference>
<protein>
    <recommendedName>
        <fullName evidence="1">Spore protein YkvP/CgeB glycosyl transferase-like domain-containing protein</fullName>
    </recommendedName>
</protein>
<dbReference type="SMR" id="U1LSN6"/>
<dbReference type="SUPFAM" id="SSF53448">
    <property type="entry name" value="Nucleotide-diphospho-sugar transferases"/>
    <property type="match status" value="1"/>
</dbReference>
<dbReference type="AlphaFoldDB" id="U1LSN6"/>
<dbReference type="SUPFAM" id="SSF53756">
    <property type="entry name" value="UDP-Glycosyltransferase/glycogen phosphorylase"/>
    <property type="match status" value="1"/>
</dbReference>
<dbReference type="Pfam" id="PF13524">
    <property type="entry name" value="Glyco_trans_1_2"/>
    <property type="match status" value="1"/>
</dbReference>